<dbReference type="Gene3D" id="3.30.70.1320">
    <property type="entry name" value="Multidrug efflux transporter AcrB pore domain like"/>
    <property type="match status" value="1"/>
</dbReference>
<feature type="transmembrane region" description="Helical" evidence="1">
    <location>
        <begin position="392"/>
        <end position="412"/>
    </location>
</feature>
<dbReference type="GO" id="GO:0005886">
    <property type="term" value="C:plasma membrane"/>
    <property type="evidence" value="ECO:0007669"/>
    <property type="project" value="TreeGrafter"/>
</dbReference>
<feature type="transmembrane region" description="Helical" evidence="1">
    <location>
        <begin position="883"/>
        <end position="903"/>
    </location>
</feature>
<accession>A0A9E4K2B0</accession>
<feature type="transmembrane region" description="Helical" evidence="1">
    <location>
        <begin position="523"/>
        <end position="545"/>
    </location>
</feature>
<dbReference type="SUPFAM" id="SSF82866">
    <property type="entry name" value="Multidrug efflux transporter AcrB transmembrane domain"/>
    <property type="match status" value="2"/>
</dbReference>
<dbReference type="Gene3D" id="3.30.2090.10">
    <property type="entry name" value="Multidrug efflux transporter AcrB TolC docking domain, DN and DC subdomains"/>
    <property type="match status" value="2"/>
</dbReference>
<sequence length="1016" mass="112157">MNIGEYSVRTPVISWLLVIILVGGGLLSFDKMGKLEDPAFTIKNAKVITLYPGASAQEVEDEVTYHIEDAIQRLEQVKRIKMSISRPGMSDISIEFKDKYRADDFPDIYDELRRKIVDMKNKLPPGAQDPMVIDDFGDVYGVYLALTGQGYSWRDLWDFADYLKQELVLVPGIRKVTIGGEQKEVVYVDISRERLGELGISPSSIAQLLQSQNAVVTAGHGNVQHQRLRIVPSGELTSVSAIGDILVASEDKRLIYLRDIANITRAYNEVPSQLYYLNGKQALTLGISMQSGENVVAVGERLTNRVMELIPNIPIGMEIKEIYNQPLEVDKSVSGFLVSVGQAVAIVIVVLLVFMGLRVGLIIGAVLLITVAGTLLLMYLEGIELQRISLGALVIALGMLVDNAIVVAEGMLVRMQSGMRAAQAAQETVGKTIWALLGGTVIGILAFSAIGLSQDSTGEFANSLFWVILYSLLLSWVTAISTTPLLCSLLLKPGSSTGGQADDPYGSGVFKLFRNLVDRAVRLRWLTVSIVIGLFILAVIGFGSVKQAFFPESNTPMFFVDIWEIEGTDIRATREDTLRINQFLMEQEGVEQTSISIGGGHQRYTLVYDPKETSSVYSQIIVKTDTRERIAEVWDKVDRHMKEHYPWTDPIIKSLRIGPGRDSKIEARFQGPDPVVLRQLSQQTQQIMRADPEAKDIRDDWRQPVKLIRPIFNEQVGRQLGITRESLAYALQYAMDGTPVGQFRDGIRVLPIYMRASEDERSDVGNLRDIVLWSPVLNQSVPAAQVVNGFETVFENPLIRSRDRIQTIIAQCNPTGELATPLFNRLKPQIEAMELPPGYSFSWGGEYEDSKNAQAGLASSLPFGFLLMILVSILLFGKLRQPLIIWLTVPLAIVGITAGLLGFNGAFDFMSLLGALSLIGLLIKNAIVLIDEIDQQIANGKDGYEAILDSTVSRLRPVVLAAATTILGLIPLLQDVFFVNMSLTIMAGLGFATLLTLLFVPTLYAIMFKIEAPAER</sequence>
<proteinExistence type="predicted"/>
<feature type="transmembrane region" description="Helical" evidence="1">
    <location>
        <begin position="857"/>
        <end position="876"/>
    </location>
</feature>
<keyword evidence="1" id="KW-0472">Membrane</keyword>
<dbReference type="Gene3D" id="1.20.1640.10">
    <property type="entry name" value="Multidrug efflux transporter AcrB transmembrane domain"/>
    <property type="match status" value="2"/>
</dbReference>
<dbReference type="AlphaFoldDB" id="A0A9E4K2B0"/>
<dbReference type="Gene3D" id="3.30.70.1430">
    <property type="entry name" value="Multidrug efflux transporter AcrB pore domain"/>
    <property type="match status" value="2"/>
</dbReference>
<dbReference type="Pfam" id="PF00873">
    <property type="entry name" value="ACR_tran"/>
    <property type="match status" value="1"/>
</dbReference>
<comment type="caution">
    <text evidence="2">The sequence shown here is derived from an EMBL/GenBank/DDBJ whole genome shotgun (WGS) entry which is preliminary data.</text>
</comment>
<dbReference type="InterPro" id="IPR001036">
    <property type="entry name" value="Acrflvin-R"/>
</dbReference>
<feature type="transmembrane region" description="Helical" evidence="1">
    <location>
        <begin position="985"/>
        <end position="1006"/>
    </location>
</feature>
<name>A0A9E4K2B0_9GAMM</name>
<feature type="transmembrane region" description="Helical" evidence="1">
    <location>
        <begin position="433"/>
        <end position="452"/>
    </location>
</feature>
<dbReference type="EMBL" id="JAEPDI010000001">
    <property type="protein sequence ID" value="MCG7937658.1"/>
    <property type="molecule type" value="Genomic_DNA"/>
</dbReference>
<feature type="transmembrane region" description="Helical" evidence="1">
    <location>
        <begin position="909"/>
        <end position="930"/>
    </location>
</feature>
<dbReference type="Gene3D" id="3.30.70.1440">
    <property type="entry name" value="Multidrug efflux transporter AcrB pore domain"/>
    <property type="match status" value="1"/>
</dbReference>
<dbReference type="SUPFAM" id="SSF82714">
    <property type="entry name" value="Multidrug efflux transporter AcrB TolC docking domain, DN and DC subdomains"/>
    <property type="match status" value="2"/>
</dbReference>
<dbReference type="PRINTS" id="PR00702">
    <property type="entry name" value="ACRIFLAVINRP"/>
</dbReference>
<evidence type="ECO:0000313" key="2">
    <source>
        <dbReference type="EMBL" id="MCG7937658.1"/>
    </source>
</evidence>
<organism evidence="2 3">
    <name type="scientific">Candidatus Thiodiazotropha lotti</name>
    <dbReference type="NCBI Taxonomy" id="2792787"/>
    <lineage>
        <taxon>Bacteria</taxon>
        <taxon>Pseudomonadati</taxon>
        <taxon>Pseudomonadota</taxon>
        <taxon>Gammaproteobacteria</taxon>
        <taxon>Chromatiales</taxon>
        <taxon>Sedimenticolaceae</taxon>
        <taxon>Candidatus Thiodiazotropha</taxon>
    </lineage>
</organism>
<dbReference type="PANTHER" id="PTHR32063:SF18">
    <property type="entry name" value="CATION EFFLUX SYSTEM PROTEIN"/>
    <property type="match status" value="1"/>
</dbReference>
<dbReference type="SUPFAM" id="SSF82693">
    <property type="entry name" value="Multidrug efflux transporter AcrB pore domain, PN1, PN2, PC1 and PC2 subdomains"/>
    <property type="match status" value="2"/>
</dbReference>
<feature type="transmembrane region" description="Helical" evidence="1">
    <location>
        <begin position="361"/>
        <end position="380"/>
    </location>
</feature>
<feature type="transmembrane region" description="Helical" evidence="1">
    <location>
        <begin position="464"/>
        <end position="491"/>
    </location>
</feature>
<evidence type="ECO:0000313" key="3">
    <source>
        <dbReference type="Proteomes" id="UP000886687"/>
    </source>
</evidence>
<feature type="transmembrane region" description="Helical" evidence="1">
    <location>
        <begin position="333"/>
        <end position="354"/>
    </location>
</feature>
<dbReference type="GO" id="GO:0042910">
    <property type="term" value="F:xenobiotic transmembrane transporter activity"/>
    <property type="evidence" value="ECO:0007669"/>
    <property type="project" value="TreeGrafter"/>
</dbReference>
<feature type="transmembrane region" description="Helical" evidence="1">
    <location>
        <begin position="12"/>
        <end position="29"/>
    </location>
</feature>
<keyword evidence="1" id="KW-0812">Transmembrane</keyword>
<dbReference type="PANTHER" id="PTHR32063">
    <property type="match status" value="1"/>
</dbReference>
<keyword evidence="1" id="KW-1133">Transmembrane helix</keyword>
<gene>
    <name evidence="2" type="ORF">JAZ04_02205</name>
</gene>
<dbReference type="InterPro" id="IPR027463">
    <property type="entry name" value="AcrB_DN_DC_subdom"/>
</dbReference>
<protein>
    <submittedName>
        <fullName evidence="2">Efflux RND transporter permease subunit</fullName>
    </submittedName>
</protein>
<evidence type="ECO:0000256" key="1">
    <source>
        <dbReference type="SAM" id="Phobius"/>
    </source>
</evidence>
<reference evidence="2" key="1">
    <citation type="journal article" date="2021" name="Proc. Natl. Acad. Sci. U.S.A.">
        <title>Global biogeography of chemosynthetic symbionts reveals both localized and globally distributed symbiont groups. .</title>
        <authorList>
            <person name="Osvatic J.T."/>
            <person name="Wilkins L.G.E."/>
            <person name="Leibrecht L."/>
            <person name="Leray M."/>
            <person name="Zauner S."/>
            <person name="Polzin J."/>
            <person name="Camacho Y."/>
            <person name="Gros O."/>
            <person name="van Gils J.A."/>
            <person name="Eisen J.A."/>
            <person name="Petersen J.M."/>
            <person name="Yuen B."/>
        </authorList>
    </citation>
    <scope>NUCLEOTIDE SEQUENCE</scope>
    <source>
        <strain evidence="2">MAGL173</strain>
    </source>
</reference>
<feature type="transmembrane region" description="Helical" evidence="1">
    <location>
        <begin position="958"/>
        <end position="979"/>
    </location>
</feature>
<dbReference type="Proteomes" id="UP000886687">
    <property type="component" value="Unassembled WGS sequence"/>
</dbReference>